<dbReference type="InterPro" id="IPR050321">
    <property type="entry name" value="Glycosyltr_2/OpgH_subfam"/>
</dbReference>
<dbReference type="Proteomes" id="UP000799766">
    <property type="component" value="Unassembled WGS sequence"/>
</dbReference>
<comment type="subcellular location">
    <subcellularLocation>
        <location evidence="1">Membrane</location>
        <topology evidence="1">Multi-pass membrane protein</topology>
    </subcellularLocation>
</comment>
<dbReference type="Gene3D" id="3.90.550.10">
    <property type="entry name" value="Spore Coat Polysaccharide Biosynthesis Protein SpsA, Chain A"/>
    <property type="match status" value="1"/>
</dbReference>
<keyword evidence="5 7" id="KW-1133">Transmembrane helix</keyword>
<accession>A0A6A6P0K0</accession>
<feature type="transmembrane region" description="Helical" evidence="7">
    <location>
        <begin position="442"/>
        <end position="460"/>
    </location>
</feature>
<evidence type="ECO:0000256" key="4">
    <source>
        <dbReference type="ARBA" id="ARBA00022692"/>
    </source>
</evidence>
<keyword evidence="6 7" id="KW-0472">Membrane</keyword>
<feature type="transmembrane region" description="Helical" evidence="7">
    <location>
        <begin position="405"/>
        <end position="422"/>
    </location>
</feature>
<evidence type="ECO:0000256" key="5">
    <source>
        <dbReference type="ARBA" id="ARBA00022989"/>
    </source>
</evidence>
<keyword evidence="3" id="KW-0808">Transferase</keyword>
<feature type="domain" description="Glycosyltransferase 2-like" evidence="8">
    <location>
        <begin position="225"/>
        <end position="458"/>
    </location>
</feature>
<evidence type="ECO:0000256" key="3">
    <source>
        <dbReference type="ARBA" id="ARBA00022679"/>
    </source>
</evidence>
<dbReference type="PANTHER" id="PTHR43867">
    <property type="entry name" value="CELLULOSE SYNTHASE CATALYTIC SUBUNIT A [UDP-FORMING]"/>
    <property type="match status" value="1"/>
</dbReference>
<evidence type="ECO:0000256" key="2">
    <source>
        <dbReference type="ARBA" id="ARBA00022676"/>
    </source>
</evidence>
<feature type="transmembrane region" description="Helical" evidence="7">
    <location>
        <begin position="472"/>
        <end position="494"/>
    </location>
</feature>
<sequence>MADTKGPSDSKDFTVTIDEVAYESESTSPTPSLPPHPPPRPNLLERCSLFIQEWTPFTLVLSYFIFSTCLYTICSEGLIAVFWFVYMATNFYIASMTVFEAFLSIIPCREARKAVSKLEASGWKFPTKDDELLILDIIIVAYLPNEKDIIMDRAFYALDKIEYPRDKLRINIVYNTPYPIEPLETELHQLAAKYSELRVIRVPNSKSKADNLNYFFTLNTGSDVIAIYDCDHYMHPHGPRWAIERFKKDPKVDIVQGRCVVFNSGENFLTSMISVEFDKIYAVSHPGRAKQWGFGLFCGSNGYWRTSLIKDLKMDESMLTEDIDSALRAVSRGAKTVHDLNVVSYELAPTNFQSFWKQRLRWAQGWTQASIRHLELSYKRVRMEGLERNFRVRFGLISLLLIREWSYYLVTQYTCLVLSFLITKFPSTVAELARLVYFQYPVSQWLLIVSIVCLLATLWITNRAKSEFATPWMIVVFSLLYPVYLIINATIGLYGHARQVINYSSWNPTARS</sequence>
<reference evidence="9" key="1">
    <citation type="journal article" date="2020" name="Stud. Mycol.">
        <title>101 Dothideomycetes genomes: a test case for predicting lifestyles and emergence of pathogens.</title>
        <authorList>
            <person name="Haridas S."/>
            <person name="Albert R."/>
            <person name="Binder M."/>
            <person name="Bloem J."/>
            <person name="Labutti K."/>
            <person name="Salamov A."/>
            <person name="Andreopoulos B."/>
            <person name="Baker S."/>
            <person name="Barry K."/>
            <person name="Bills G."/>
            <person name="Bluhm B."/>
            <person name="Cannon C."/>
            <person name="Castanera R."/>
            <person name="Culley D."/>
            <person name="Daum C."/>
            <person name="Ezra D."/>
            <person name="Gonzalez J."/>
            <person name="Henrissat B."/>
            <person name="Kuo A."/>
            <person name="Liang C."/>
            <person name="Lipzen A."/>
            <person name="Lutzoni F."/>
            <person name="Magnuson J."/>
            <person name="Mondo S."/>
            <person name="Nolan M."/>
            <person name="Ohm R."/>
            <person name="Pangilinan J."/>
            <person name="Park H.-J."/>
            <person name="Ramirez L."/>
            <person name="Alfaro M."/>
            <person name="Sun H."/>
            <person name="Tritt A."/>
            <person name="Yoshinaga Y."/>
            <person name="Zwiers L.-H."/>
            <person name="Turgeon B."/>
            <person name="Goodwin S."/>
            <person name="Spatafora J."/>
            <person name="Crous P."/>
            <person name="Grigoriev I."/>
        </authorList>
    </citation>
    <scope>NUCLEOTIDE SEQUENCE</scope>
    <source>
        <strain evidence="9">ATCC 16933</strain>
    </source>
</reference>
<dbReference type="PANTHER" id="PTHR43867:SF2">
    <property type="entry name" value="CELLULOSE SYNTHASE CATALYTIC SUBUNIT A [UDP-FORMING]"/>
    <property type="match status" value="1"/>
</dbReference>
<protein>
    <submittedName>
        <fullName evidence="9">N-acetylglucosaminyltransferas-like protein</fullName>
    </submittedName>
</protein>
<dbReference type="GO" id="GO:0016020">
    <property type="term" value="C:membrane"/>
    <property type="evidence" value="ECO:0007669"/>
    <property type="project" value="UniProtKB-SubCell"/>
</dbReference>
<dbReference type="OrthoDB" id="72851at2759"/>
<dbReference type="CDD" id="cd06423">
    <property type="entry name" value="CESA_like"/>
    <property type="match status" value="1"/>
</dbReference>
<evidence type="ECO:0000256" key="7">
    <source>
        <dbReference type="SAM" id="Phobius"/>
    </source>
</evidence>
<evidence type="ECO:0000256" key="1">
    <source>
        <dbReference type="ARBA" id="ARBA00004141"/>
    </source>
</evidence>
<keyword evidence="10" id="KW-1185">Reference proteome</keyword>
<dbReference type="InterPro" id="IPR029044">
    <property type="entry name" value="Nucleotide-diphossugar_trans"/>
</dbReference>
<evidence type="ECO:0000313" key="9">
    <source>
        <dbReference type="EMBL" id="KAF2456993.1"/>
    </source>
</evidence>
<dbReference type="InterPro" id="IPR001173">
    <property type="entry name" value="Glyco_trans_2-like"/>
</dbReference>
<keyword evidence="2" id="KW-0328">Glycosyltransferase</keyword>
<evidence type="ECO:0000259" key="8">
    <source>
        <dbReference type="Pfam" id="PF13632"/>
    </source>
</evidence>
<dbReference type="Pfam" id="PF13632">
    <property type="entry name" value="Glyco_trans_2_3"/>
    <property type="match status" value="1"/>
</dbReference>
<gene>
    <name evidence="9" type="ORF">BDY21DRAFT_364520</name>
</gene>
<dbReference type="SUPFAM" id="SSF53448">
    <property type="entry name" value="Nucleotide-diphospho-sugar transferases"/>
    <property type="match status" value="1"/>
</dbReference>
<proteinExistence type="predicted"/>
<dbReference type="AlphaFoldDB" id="A0A6A6P0K0"/>
<evidence type="ECO:0000256" key="6">
    <source>
        <dbReference type="ARBA" id="ARBA00023136"/>
    </source>
</evidence>
<dbReference type="GO" id="GO:0016757">
    <property type="term" value="F:glycosyltransferase activity"/>
    <property type="evidence" value="ECO:0007669"/>
    <property type="project" value="UniProtKB-KW"/>
</dbReference>
<dbReference type="EMBL" id="MU001682">
    <property type="protein sequence ID" value="KAF2456993.1"/>
    <property type="molecule type" value="Genomic_DNA"/>
</dbReference>
<name>A0A6A6P0K0_9PEZI</name>
<evidence type="ECO:0000313" key="10">
    <source>
        <dbReference type="Proteomes" id="UP000799766"/>
    </source>
</evidence>
<organism evidence="9 10">
    <name type="scientific">Lineolata rhizophorae</name>
    <dbReference type="NCBI Taxonomy" id="578093"/>
    <lineage>
        <taxon>Eukaryota</taxon>
        <taxon>Fungi</taxon>
        <taxon>Dikarya</taxon>
        <taxon>Ascomycota</taxon>
        <taxon>Pezizomycotina</taxon>
        <taxon>Dothideomycetes</taxon>
        <taxon>Dothideomycetes incertae sedis</taxon>
        <taxon>Lineolatales</taxon>
        <taxon>Lineolataceae</taxon>
        <taxon>Lineolata</taxon>
    </lineage>
</organism>
<keyword evidence="4 7" id="KW-0812">Transmembrane</keyword>
<feature type="transmembrane region" description="Helical" evidence="7">
    <location>
        <begin position="60"/>
        <end position="85"/>
    </location>
</feature>